<comment type="caution">
    <text evidence="2">The sequence shown here is derived from an EMBL/GenBank/DDBJ whole genome shotgun (WGS) entry which is preliminary data.</text>
</comment>
<gene>
    <name evidence="2" type="ORF">PENARI_c001G06349</name>
</gene>
<feature type="region of interest" description="Disordered" evidence="1">
    <location>
        <begin position="75"/>
        <end position="94"/>
    </location>
</feature>
<accession>A0A1F5LXG1</accession>
<evidence type="ECO:0000256" key="1">
    <source>
        <dbReference type="SAM" id="MobiDB-lite"/>
    </source>
</evidence>
<evidence type="ECO:0000313" key="2">
    <source>
        <dbReference type="EMBL" id="OGE57853.1"/>
    </source>
</evidence>
<dbReference type="GeneID" id="34571369"/>
<dbReference type="RefSeq" id="XP_022493276.1">
    <property type="nucleotide sequence ID" value="XM_022626635.1"/>
</dbReference>
<dbReference type="AlphaFoldDB" id="A0A1F5LXG1"/>
<dbReference type="EMBL" id="LXJU01000001">
    <property type="protein sequence ID" value="OGE57853.1"/>
    <property type="molecule type" value="Genomic_DNA"/>
</dbReference>
<proteinExistence type="predicted"/>
<dbReference type="Proteomes" id="UP000177622">
    <property type="component" value="Unassembled WGS sequence"/>
</dbReference>
<name>A0A1F5LXG1_PENAI</name>
<dbReference type="OrthoDB" id="5403747at2759"/>
<reference evidence="2 3" key="1">
    <citation type="journal article" date="2016" name="Sci. Rep.">
        <title>Penicillium arizonense, a new, genome sequenced fungal species, reveals a high chemical diversity in secreted metabolites.</title>
        <authorList>
            <person name="Grijseels S."/>
            <person name="Nielsen J.C."/>
            <person name="Randelovic M."/>
            <person name="Nielsen J."/>
            <person name="Nielsen K.F."/>
            <person name="Workman M."/>
            <person name="Frisvad J.C."/>
        </authorList>
    </citation>
    <scope>NUCLEOTIDE SEQUENCE [LARGE SCALE GENOMIC DNA]</scope>
    <source>
        <strain evidence="2 3">CBS 141311</strain>
    </source>
</reference>
<evidence type="ECO:0000313" key="3">
    <source>
        <dbReference type="Proteomes" id="UP000177622"/>
    </source>
</evidence>
<protein>
    <submittedName>
        <fullName evidence="2">Uncharacterized protein</fullName>
    </submittedName>
</protein>
<organism evidence="2 3">
    <name type="scientific">Penicillium arizonense</name>
    <dbReference type="NCBI Taxonomy" id="1835702"/>
    <lineage>
        <taxon>Eukaryota</taxon>
        <taxon>Fungi</taxon>
        <taxon>Dikarya</taxon>
        <taxon>Ascomycota</taxon>
        <taxon>Pezizomycotina</taxon>
        <taxon>Eurotiomycetes</taxon>
        <taxon>Eurotiomycetidae</taxon>
        <taxon>Eurotiales</taxon>
        <taxon>Aspergillaceae</taxon>
        <taxon>Penicillium</taxon>
    </lineage>
</organism>
<sequence>MSSPTKAKETPDLAGLTPGETKHLLLANLCMTNTGKMDWELLATLTDTKAKSTRWTHLRGRRKLENAYHGVLAGSNSKVEAPDNQGDLKAQEKK</sequence>
<keyword evidence="3" id="KW-1185">Reference proteome</keyword>